<accession>A0ABP0LFR9</accession>
<evidence type="ECO:0000259" key="3">
    <source>
        <dbReference type="Pfam" id="PF03407"/>
    </source>
</evidence>
<feature type="transmembrane region" description="Helical" evidence="2">
    <location>
        <begin position="275"/>
        <end position="298"/>
    </location>
</feature>
<keyword evidence="5" id="KW-1185">Reference proteome</keyword>
<feature type="transmembrane region" description="Helical" evidence="2">
    <location>
        <begin position="437"/>
        <end position="460"/>
    </location>
</feature>
<reference evidence="4 5" key="1">
    <citation type="submission" date="2024-02" db="EMBL/GenBank/DDBJ databases">
        <authorList>
            <person name="Chen Y."/>
            <person name="Shah S."/>
            <person name="Dougan E. K."/>
            <person name="Thang M."/>
            <person name="Chan C."/>
        </authorList>
    </citation>
    <scope>NUCLEOTIDE SEQUENCE [LARGE SCALE GENOMIC DNA]</scope>
</reference>
<gene>
    <name evidence="4" type="ORF">CCMP2556_LOCUS20734</name>
</gene>
<feature type="transmembrane region" description="Helical" evidence="2">
    <location>
        <begin position="537"/>
        <end position="555"/>
    </location>
</feature>
<feature type="domain" description="Nucleotide-diphospho-sugar transferase" evidence="3">
    <location>
        <begin position="1196"/>
        <end position="1325"/>
    </location>
</feature>
<feature type="transmembrane region" description="Helical" evidence="2">
    <location>
        <begin position="405"/>
        <end position="431"/>
    </location>
</feature>
<keyword evidence="2" id="KW-1133">Transmembrane helix</keyword>
<dbReference type="Pfam" id="PF03407">
    <property type="entry name" value="Nucleotid_trans"/>
    <property type="match status" value="1"/>
</dbReference>
<evidence type="ECO:0000256" key="1">
    <source>
        <dbReference type="SAM" id="MobiDB-lite"/>
    </source>
</evidence>
<organism evidence="4 5">
    <name type="scientific">Durusdinium trenchii</name>
    <dbReference type="NCBI Taxonomy" id="1381693"/>
    <lineage>
        <taxon>Eukaryota</taxon>
        <taxon>Sar</taxon>
        <taxon>Alveolata</taxon>
        <taxon>Dinophyceae</taxon>
        <taxon>Suessiales</taxon>
        <taxon>Symbiodiniaceae</taxon>
        <taxon>Durusdinium</taxon>
    </lineage>
</organism>
<evidence type="ECO:0000313" key="4">
    <source>
        <dbReference type="EMBL" id="CAK9037607.1"/>
    </source>
</evidence>
<keyword evidence="2" id="KW-0812">Transmembrane</keyword>
<evidence type="ECO:0000313" key="5">
    <source>
        <dbReference type="Proteomes" id="UP001642484"/>
    </source>
</evidence>
<feature type="region of interest" description="Disordered" evidence="1">
    <location>
        <begin position="637"/>
        <end position="657"/>
    </location>
</feature>
<feature type="transmembrane region" description="Helical" evidence="2">
    <location>
        <begin position="304"/>
        <end position="324"/>
    </location>
</feature>
<sequence length="1440" mass="163765">MAPTNKLNRRPTPQAGSGMASRAMFLHFVHSKDLKRVRLRFSVPRGLVSTRCFDGGQDRMTVPTSWESLDSHSVRVQSTEDVPSMTDMKTLEGDPHESMGSGASVKWAESNHQRLTTERRCPCFISLLQRSDSSDEPGDAKRVLAGAAAARWSERQLDGVNALNWGRTHETDETLTRMASEKPHGISEENDEETPKDIVVDWMADWICKMEVIRPELLRAVPVACALRGLRRPTAKAKDLYRSSVQTVRIDEFWSHSWQRKSWKKISSLLFLKRGLPAGVMGTLAALIGAAVSSYGLLPPSVPFGTISLWNTIFGFLGFFLTLFTWPGRERIFLDACCIHQSHARSKAEGIRSMSGILKRSQKMLVLWDKTYAERLWCMFELAAFVKSRGAGGMAKGHLAIRPTLLGPCVLAIVLSLSSFFIILVCVFSYGWDHMELLGGVSLAVLILSYPAAAVFRGYFHSVHVLQEQLQDFRLSNTKCYCCTVKHVTEKGVPLPLCDREILTKSIGIWFGSGLNFEQDARSVVLECLTEQLGHNYFPYWLWLVATSPILWIFLDITVKSQSRPGGAWSDQWPFWFISAWGWWMGAFAGQRWSDETERRDGAERRRRLLRSGAKRCRALLWGRFFSHLQSPAYAVENPLDGSRDESPGGPRDAADLRHQFPDHQAALSVASTALAVRLHLQCRSHRVGQPGVERVRLDATAGLGFLNQSPRTSRFEFTLHGPFSEQVDPGLVWKGSTFEPFALLQTNEMKLVRGFHSFRPEVQLPDYECQFLPEDWYELKQNFVGSLNFFPEFGAVRFQSETDEEQLGDLQIWLNYAVAFSDHNWSVRDCPFANFIRRLYLWSLCTIVDGLPHRDHVEWKATGEPVCQELRDAPISLARELFGRDHSSWGLRSWEQIYVFMNTRFADLMTMWVRPAEEAIRIVAPHVEPGVDCELQEEFPSGWDWKGHLTRMSDPSVGSTSKESYHDAIHYTLNPHAMQNMEGKVQECPMGWLALLVHQMLICMGGLTEQAAFSAAMLEKSFFLIEQDKGINWVLHALLKTRWPINRFFFSTGLMVQARRFVDDQPRYQHKPYELDFHPSELLYPFDERHQLPHGFSVAALRQRRSGFGRSESYAQLLRALEMSVTRAGLVGGRPVVMFTLVYGERYARYLANWIRRSAAFGHEARTLIFCLDEHTAEACRASHGIPELCVQGGVQTTSNKFHLMSAIVNSGVDVLYLDFDLVFFKDPLPPILTAAKKAELLLTRDLGSECINIGVVFMKSHPANAKFLQDLIIWLWHHPYEFCQKAFAGLMGLEDLQWNSLYGNTVEALPRWGFLDSLNAFVTSSIYGEATGWTGDEDRIVIYHYLDGTGAVDPAIAVRGYVNLFDLFYANDKLNLSDPVTPLYLQDEQVKSQLDFSRHPAPIKLQPCSHIEESAYPSWKQRQRAQLRERRELWPVQL</sequence>
<dbReference type="Proteomes" id="UP001642484">
    <property type="component" value="Unassembled WGS sequence"/>
</dbReference>
<name>A0ABP0LFR9_9DINO</name>
<evidence type="ECO:0000256" key="2">
    <source>
        <dbReference type="SAM" id="Phobius"/>
    </source>
</evidence>
<keyword evidence="2" id="KW-0472">Membrane</keyword>
<comment type="caution">
    <text evidence="4">The sequence shown here is derived from an EMBL/GenBank/DDBJ whole genome shotgun (WGS) entry which is preliminary data.</text>
</comment>
<feature type="compositionally biased region" description="Basic and acidic residues" evidence="1">
    <location>
        <begin position="642"/>
        <end position="657"/>
    </location>
</feature>
<dbReference type="EMBL" id="CAXAMN010012224">
    <property type="protein sequence ID" value="CAK9037607.1"/>
    <property type="molecule type" value="Genomic_DNA"/>
</dbReference>
<protein>
    <recommendedName>
        <fullName evidence="3">Nucleotide-diphospho-sugar transferase domain-containing protein</fullName>
    </recommendedName>
</protein>
<dbReference type="InterPro" id="IPR005069">
    <property type="entry name" value="Nucl-diP-sugar_transferase"/>
</dbReference>
<proteinExistence type="predicted"/>